<keyword evidence="5 8" id="KW-0808">Transferase</keyword>
<dbReference type="InterPro" id="IPR050161">
    <property type="entry name" value="Siro_Cobalamin_biosynth"/>
</dbReference>
<dbReference type="InterPro" id="IPR014777">
    <property type="entry name" value="4pyrrole_Mease_sub1"/>
</dbReference>
<proteinExistence type="inferred from homology"/>
<feature type="domain" description="Tetrapyrrole methylase" evidence="7">
    <location>
        <begin position="3"/>
        <end position="208"/>
    </location>
</feature>
<dbReference type="SUPFAM" id="SSF53790">
    <property type="entry name" value="Tetrapyrrole methylase"/>
    <property type="match status" value="1"/>
</dbReference>
<comment type="pathway">
    <text evidence="1">Cofactor biosynthesis; adenosylcobalamin biosynthesis.</text>
</comment>
<evidence type="ECO:0000256" key="1">
    <source>
        <dbReference type="ARBA" id="ARBA00004953"/>
    </source>
</evidence>
<dbReference type="InterPro" id="IPR035996">
    <property type="entry name" value="4pyrrol_Methylase_sf"/>
</dbReference>
<comment type="similarity">
    <text evidence="2">Belongs to the precorrin methyltransferase family.</text>
</comment>
<dbReference type="AlphaFoldDB" id="A0A1T4KIK2"/>
<dbReference type="Pfam" id="PF00590">
    <property type="entry name" value="TP_methylase"/>
    <property type="match status" value="1"/>
</dbReference>
<dbReference type="InterPro" id="IPR006362">
    <property type="entry name" value="Cbl_synth_CobM/CibF"/>
</dbReference>
<evidence type="ECO:0000256" key="3">
    <source>
        <dbReference type="ARBA" id="ARBA00022573"/>
    </source>
</evidence>
<reference evidence="8 9" key="1">
    <citation type="submission" date="2017-02" db="EMBL/GenBank/DDBJ databases">
        <authorList>
            <person name="Peterson S.W."/>
        </authorList>
    </citation>
    <scope>NUCLEOTIDE SEQUENCE [LARGE SCALE GENOMIC DNA]</scope>
    <source>
        <strain evidence="8 9">DSM 15102</strain>
    </source>
</reference>
<evidence type="ECO:0000259" key="7">
    <source>
        <dbReference type="Pfam" id="PF00590"/>
    </source>
</evidence>
<dbReference type="NCBIfam" id="TIGR01465">
    <property type="entry name" value="cobM_cbiF"/>
    <property type="match status" value="1"/>
</dbReference>
<dbReference type="InterPro" id="IPR003043">
    <property type="entry name" value="Uropor_MeTrfase_CS"/>
</dbReference>
<dbReference type="PROSITE" id="PS00839">
    <property type="entry name" value="SUMT_1"/>
    <property type="match status" value="1"/>
</dbReference>
<evidence type="ECO:0000256" key="2">
    <source>
        <dbReference type="ARBA" id="ARBA00005879"/>
    </source>
</evidence>
<evidence type="ECO:0000256" key="6">
    <source>
        <dbReference type="ARBA" id="ARBA00022691"/>
    </source>
</evidence>
<keyword evidence="6" id="KW-0949">S-adenosyl-L-methionine</keyword>
<gene>
    <name evidence="8" type="ORF">SAMN02745973_00545</name>
</gene>
<sequence>MSKVYFIGAGPGDPDLITVKGRKILEKADVIIYAGSLVNKEIINCRKKESEIYNSASMDLEEILSLIFHRVKAEKLVARVHTGDPSLYGAIREQIDPLEKMGIDCEVIPGVSSFVASAAVMNKEFTIPNSAQTVICTRLEGRTPVPSTESLELLASHRTSMAIFLSVHKIEEVVNKLLIHYEEQTPVAVIQKVTWEDQKIVTGTLKNISEKVKKAEIHKTAQILVGDFLGEIYETSKLYDKNFSHGYRSIKK</sequence>
<keyword evidence="9" id="KW-1185">Reference proteome</keyword>
<evidence type="ECO:0000256" key="5">
    <source>
        <dbReference type="ARBA" id="ARBA00022679"/>
    </source>
</evidence>
<dbReference type="Gene3D" id="3.40.1010.10">
    <property type="entry name" value="Cobalt-precorrin-4 Transmethylase, Domain 1"/>
    <property type="match status" value="1"/>
</dbReference>
<dbReference type="GO" id="GO:0032259">
    <property type="term" value="P:methylation"/>
    <property type="evidence" value="ECO:0007669"/>
    <property type="project" value="UniProtKB-KW"/>
</dbReference>
<evidence type="ECO:0000313" key="8">
    <source>
        <dbReference type="EMBL" id="SJZ42230.1"/>
    </source>
</evidence>
<dbReference type="InterPro" id="IPR014776">
    <property type="entry name" value="4pyrrole_Mease_sub2"/>
</dbReference>
<protein>
    <submittedName>
        <fullName evidence="8">Cobalt-precorrin 4 C11-methyltransferase</fullName>
    </submittedName>
</protein>
<dbReference type="InterPro" id="IPR000878">
    <property type="entry name" value="4pyrrol_Mease"/>
</dbReference>
<dbReference type="PANTHER" id="PTHR45790:SF4">
    <property type="entry name" value="COBALT-PRECORRIN-4 C(11)-METHYLTRANSFERASE"/>
    <property type="match status" value="1"/>
</dbReference>
<name>A0A1T4KIK2_9FIRM</name>
<dbReference type="EMBL" id="FUWV01000002">
    <property type="protein sequence ID" value="SJZ42230.1"/>
    <property type="molecule type" value="Genomic_DNA"/>
</dbReference>
<organism evidence="8 9">
    <name type="scientific">Garciella nitratireducens DSM 15102</name>
    <dbReference type="NCBI Taxonomy" id="1121911"/>
    <lineage>
        <taxon>Bacteria</taxon>
        <taxon>Bacillati</taxon>
        <taxon>Bacillota</taxon>
        <taxon>Clostridia</taxon>
        <taxon>Eubacteriales</taxon>
        <taxon>Eubacteriaceae</taxon>
        <taxon>Garciella</taxon>
    </lineage>
</organism>
<dbReference type="CDD" id="cd11641">
    <property type="entry name" value="Precorrin-4_C11-MT"/>
    <property type="match status" value="1"/>
</dbReference>
<dbReference type="GO" id="GO:0009236">
    <property type="term" value="P:cobalamin biosynthetic process"/>
    <property type="evidence" value="ECO:0007669"/>
    <property type="project" value="UniProtKB-UniPathway"/>
</dbReference>
<dbReference type="UniPathway" id="UPA00148"/>
<keyword evidence="3" id="KW-0169">Cobalamin biosynthesis</keyword>
<dbReference type="Proteomes" id="UP000196365">
    <property type="component" value="Unassembled WGS sequence"/>
</dbReference>
<evidence type="ECO:0000256" key="4">
    <source>
        <dbReference type="ARBA" id="ARBA00022603"/>
    </source>
</evidence>
<accession>A0A1T4KIK2</accession>
<dbReference type="GO" id="GO:0046026">
    <property type="term" value="F:precorrin-4 C11-methyltransferase activity"/>
    <property type="evidence" value="ECO:0007669"/>
    <property type="project" value="InterPro"/>
</dbReference>
<evidence type="ECO:0000313" key="9">
    <source>
        <dbReference type="Proteomes" id="UP000196365"/>
    </source>
</evidence>
<dbReference type="Gene3D" id="3.30.950.10">
    <property type="entry name" value="Methyltransferase, Cobalt-precorrin-4 Transmethylase, Domain 2"/>
    <property type="match status" value="1"/>
</dbReference>
<dbReference type="OrthoDB" id="9815856at2"/>
<dbReference type="PANTHER" id="PTHR45790">
    <property type="entry name" value="SIROHEME SYNTHASE-RELATED"/>
    <property type="match status" value="1"/>
</dbReference>
<dbReference type="RefSeq" id="WP_087677985.1">
    <property type="nucleotide sequence ID" value="NZ_FUWV01000002.1"/>
</dbReference>
<keyword evidence="4 8" id="KW-0489">Methyltransferase</keyword>